<feature type="transmembrane region" description="Helical" evidence="1">
    <location>
        <begin position="101"/>
        <end position="120"/>
    </location>
</feature>
<dbReference type="OrthoDB" id="8115816at2"/>
<dbReference type="RefSeq" id="WP_110031356.1">
    <property type="nucleotide sequence ID" value="NZ_QGTR01000002.1"/>
</dbReference>
<organism evidence="2 3">
    <name type="scientific">Hoeflea marina</name>
    <dbReference type="NCBI Taxonomy" id="274592"/>
    <lineage>
        <taxon>Bacteria</taxon>
        <taxon>Pseudomonadati</taxon>
        <taxon>Pseudomonadota</taxon>
        <taxon>Alphaproteobacteria</taxon>
        <taxon>Hyphomicrobiales</taxon>
        <taxon>Rhizobiaceae</taxon>
        <taxon>Hoeflea</taxon>
    </lineage>
</organism>
<keyword evidence="1" id="KW-1133">Transmembrane helix</keyword>
<sequence>MLRLWPGWLLCAATAGLLGYMLGFEGQAISAMIGLPLPDAAFWPQQPGSVSAWREAFLAAPQAPPRYLALHAGPDRLLPPLLTLSLGFLGFAALAGRARPLMAVIAGALSTAAAFPYMLFDLRENAAADALFSPRALAGPLDPMLAAALPGLTLAKFLTLYAALLVVTALWIWRLRQWRRARS</sequence>
<evidence type="ECO:0000256" key="1">
    <source>
        <dbReference type="SAM" id="Phobius"/>
    </source>
</evidence>
<name>A0A317PLD4_9HYPH</name>
<comment type="caution">
    <text evidence="2">The sequence shown here is derived from an EMBL/GenBank/DDBJ whole genome shotgun (WGS) entry which is preliminary data.</text>
</comment>
<evidence type="ECO:0000313" key="2">
    <source>
        <dbReference type="EMBL" id="PWW01557.1"/>
    </source>
</evidence>
<gene>
    <name evidence="2" type="ORF">DFR52_102220</name>
</gene>
<evidence type="ECO:0008006" key="4">
    <source>
        <dbReference type="Google" id="ProtNLM"/>
    </source>
</evidence>
<evidence type="ECO:0000313" key="3">
    <source>
        <dbReference type="Proteomes" id="UP000246352"/>
    </source>
</evidence>
<keyword evidence="1" id="KW-0472">Membrane</keyword>
<keyword evidence="3" id="KW-1185">Reference proteome</keyword>
<keyword evidence="1" id="KW-0812">Transmembrane</keyword>
<protein>
    <recommendedName>
        <fullName evidence="4">DUF1772 domain-containing protein</fullName>
    </recommendedName>
</protein>
<dbReference type="EMBL" id="QGTR01000002">
    <property type="protein sequence ID" value="PWW01557.1"/>
    <property type="molecule type" value="Genomic_DNA"/>
</dbReference>
<proteinExistence type="predicted"/>
<dbReference type="Proteomes" id="UP000246352">
    <property type="component" value="Unassembled WGS sequence"/>
</dbReference>
<dbReference type="AlphaFoldDB" id="A0A317PLD4"/>
<accession>A0A317PLD4</accession>
<feature type="transmembrane region" description="Helical" evidence="1">
    <location>
        <begin position="77"/>
        <end position="94"/>
    </location>
</feature>
<feature type="transmembrane region" description="Helical" evidence="1">
    <location>
        <begin position="154"/>
        <end position="173"/>
    </location>
</feature>
<reference evidence="2 3" key="1">
    <citation type="submission" date="2018-05" db="EMBL/GenBank/DDBJ databases">
        <title>Genomic Encyclopedia of Type Strains, Phase IV (KMG-IV): sequencing the most valuable type-strain genomes for metagenomic binning, comparative biology and taxonomic classification.</title>
        <authorList>
            <person name="Goeker M."/>
        </authorList>
    </citation>
    <scope>NUCLEOTIDE SEQUENCE [LARGE SCALE GENOMIC DNA]</scope>
    <source>
        <strain evidence="2 3">DSM 16791</strain>
    </source>
</reference>